<organism evidence="5 6">
    <name type="scientific">Drouetiella hepatica Uher 2000/2452</name>
    <dbReference type="NCBI Taxonomy" id="904376"/>
    <lineage>
        <taxon>Bacteria</taxon>
        <taxon>Bacillati</taxon>
        <taxon>Cyanobacteriota</taxon>
        <taxon>Cyanophyceae</taxon>
        <taxon>Oculatellales</taxon>
        <taxon>Oculatellaceae</taxon>
        <taxon>Drouetiella</taxon>
    </lineage>
</organism>
<evidence type="ECO:0000313" key="5">
    <source>
        <dbReference type="EMBL" id="MBW4661838.1"/>
    </source>
</evidence>
<dbReference type="EC" id="3.1.21.-" evidence="5"/>
<feature type="domain" description="Type I restriction modification DNA specificity" evidence="4">
    <location>
        <begin position="215"/>
        <end position="392"/>
    </location>
</feature>
<dbReference type="GO" id="GO:0004519">
    <property type="term" value="F:endonuclease activity"/>
    <property type="evidence" value="ECO:0007669"/>
    <property type="project" value="UniProtKB-KW"/>
</dbReference>
<dbReference type="Proteomes" id="UP000757435">
    <property type="component" value="Unassembled WGS sequence"/>
</dbReference>
<evidence type="ECO:0000259" key="4">
    <source>
        <dbReference type="Pfam" id="PF01420"/>
    </source>
</evidence>
<comment type="caution">
    <text evidence="5">The sequence shown here is derived from an EMBL/GenBank/DDBJ whole genome shotgun (WGS) entry which is preliminary data.</text>
</comment>
<reference evidence="5" key="2">
    <citation type="journal article" date="2022" name="Microbiol. Resour. Announc.">
        <title>Metagenome Sequencing to Explore Phylogenomics of Terrestrial Cyanobacteria.</title>
        <authorList>
            <person name="Ward R.D."/>
            <person name="Stajich J.E."/>
            <person name="Johansen J.R."/>
            <person name="Huntemann M."/>
            <person name="Clum A."/>
            <person name="Foster B."/>
            <person name="Foster B."/>
            <person name="Roux S."/>
            <person name="Palaniappan K."/>
            <person name="Varghese N."/>
            <person name="Mukherjee S."/>
            <person name="Reddy T.B.K."/>
            <person name="Daum C."/>
            <person name="Copeland A."/>
            <person name="Chen I.A."/>
            <person name="Ivanova N.N."/>
            <person name="Kyrpides N.C."/>
            <person name="Shapiro N."/>
            <person name="Eloe-Fadrosh E.A."/>
            <person name="Pietrasiak N."/>
        </authorList>
    </citation>
    <scope>NUCLEOTIDE SEQUENCE</scope>
    <source>
        <strain evidence="5">UHER 2000/2452</strain>
    </source>
</reference>
<dbReference type="GO" id="GO:0016787">
    <property type="term" value="F:hydrolase activity"/>
    <property type="evidence" value="ECO:0007669"/>
    <property type="project" value="UniProtKB-KW"/>
</dbReference>
<comment type="similarity">
    <text evidence="1">Belongs to the type-I restriction system S methylase family.</text>
</comment>
<dbReference type="GO" id="GO:0003677">
    <property type="term" value="F:DNA binding"/>
    <property type="evidence" value="ECO:0007669"/>
    <property type="project" value="UniProtKB-KW"/>
</dbReference>
<evidence type="ECO:0000256" key="2">
    <source>
        <dbReference type="ARBA" id="ARBA00022747"/>
    </source>
</evidence>
<dbReference type="PANTHER" id="PTHR30408">
    <property type="entry name" value="TYPE-1 RESTRICTION ENZYME ECOKI SPECIFICITY PROTEIN"/>
    <property type="match status" value="1"/>
</dbReference>
<sequence length="434" mass="48264">MNRNEWHSCQINELAAVKGGKRLEKGEKFSDKPTPFPYIRVSDFKNFSVDTSNLKYLTPEIQSPISRYIINKEDVYISIAGTIGLVGAIPACLDGANLTENAARIVLNYSEEVDREFLVYYLASPEVQRNITARKSKNAQPKLALAQIKALEILLPPLNEQKKIAYVLSTVQRAIAQQEQLIQTTTELKKALMHKLFTEGLHGEKQKETAIGLVPESWDVVELSSCCELSTGTTPSTKNADYYVGNNPFIKTNQIVNSKISQAEILVSDEAVDKYNLKIFPPGTVLVAMYGQGKTRGQVALLDIAASITQNAGAITPRNSIIPEFLYYYLLSQYSRLRSSGMEGHISHLNLGFLGSFKIPLPSSIDEQKEIIRIIASLIKKIEVHASKRDVLQDLFQTLLHQLMTAQIRVHDIDLPGFDDLENITPQGSIQGSS</sequence>
<keyword evidence="5" id="KW-0540">Nuclease</keyword>
<dbReference type="PANTHER" id="PTHR30408:SF12">
    <property type="entry name" value="TYPE I RESTRICTION ENZYME MJAVIII SPECIFICITY SUBUNIT"/>
    <property type="match status" value="1"/>
</dbReference>
<evidence type="ECO:0000256" key="1">
    <source>
        <dbReference type="ARBA" id="ARBA00010923"/>
    </source>
</evidence>
<dbReference type="InterPro" id="IPR052021">
    <property type="entry name" value="Type-I_RS_S_subunit"/>
</dbReference>
<dbReference type="CDD" id="cd17247">
    <property type="entry name" value="RMtype1_S_Eco2747I-TRD2-CR2_like"/>
    <property type="match status" value="1"/>
</dbReference>
<gene>
    <name evidence="5" type="ORF">KME15_24485</name>
</gene>
<dbReference type="InterPro" id="IPR044946">
    <property type="entry name" value="Restrct_endonuc_typeI_TRD_sf"/>
</dbReference>
<feature type="domain" description="Type I restriction modification DNA specificity" evidence="4">
    <location>
        <begin position="5"/>
        <end position="183"/>
    </location>
</feature>
<dbReference type="Gene3D" id="3.90.220.20">
    <property type="entry name" value="DNA methylase specificity domains"/>
    <property type="match status" value="2"/>
</dbReference>
<keyword evidence="5" id="KW-0255">Endonuclease</keyword>
<dbReference type="CDD" id="cd17256">
    <property type="entry name" value="RMtype1_S_EcoJA65PI-TRD1-CR1_like"/>
    <property type="match status" value="1"/>
</dbReference>
<dbReference type="InterPro" id="IPR000055">
    <property type="entry name" value="Restrct_endonuc_typeI_TRD"/>
</dbReference>
<protein>
    <submittedName>
        <fullName evidence="5">Restriction endonuclease subunit S</fullName>
        <ecNumber evidence="5">3.1.21.-</ecNumber>
    </submittedName>
</protein>
<evidence type="ECO:0000256" key="3">
    <source>
        <dbReference type="ARBA" id="ARBA00023125"/>
    </source>
</evidence>
<accession>A0A951URP3</accession>
<keyword evidence="5" id="KW-0378">Hydrolase</keyword>
<proteinExistence type="inferred from homology"/>
<dbReference type="GO" id="GO:0009307">
    <property type="term" value="P:DNA restriction-modification system"/>
    <property type="evidence" value="ECO:0007669"/>
    <property type="project" value="UniProtKB-KW"/>
</dbReference>
<name>A0A951URP3_9CYAN</name>
<dbReference type="Pfam" id="PF01420">
    <property type="entry name" value="Methylase_S"/>
    <property type="match status" value="2"/>
</dbReference>
<dbReference type="SUPFAM" id="SSF116734">
    <property type="entry name" value="DNA methylase specificity domain"/>
    <property type="match status" value="2"/>
</dbReference>
<reference evidence="5" key="1">
    <citation type="submission" date="2021-05" db="EMBL/GenBank/DDBJ databases">
        <authorList>
            <person name="Pietrasiak N."/>
            <person name="Ward R."/>
            <person name="Stajich J.E."/>
            <person name="Kurbessoian T."/>
        </authorList>
    </citation>
    <scope>NUCLEOTIDE SEQUENCE</scope>
    <source>
        <strain evidence="5">UHER 2000/2452</strain>
    </source>
</reference>
<keyword evidence="2" id="KW-0680">Restriction system</keyword>
<dbReference type="AlphaFoldDB" id="A0A951URP3"/>
<dbReference type="Gene3D" id="1.10.287.1120">
    <property type="entry name" value="Bipartite methylase S protein"/>
    <property type="match status" value="1"/>
</dbReference>
<dbReference type="EMBL" id="JAHHHD010000047">
    <property type="protein sequence ID" value="MBW4661838.1"/>
    <property type="molecule type" value="Genomic_DNA"/>
</dbReference>
<keyword evidence="3" id="KW-0238">DNA-binding</keyword>
<evidence type="ECO:0000313" key="6">
    <source>
        <dbReference type="Proteomes" id="UP000757435"/>
    </source>
</evidence>